<comment type="cofactor">
    <cofactor evidence="1 9">
        <name>heme</name>
        <dbReference type="ChEBI" id="CHEBI:30413"/>
    </cofactor>
</comment>
<keyword evidence="12" id="KW-1185">Reference proteome</keyword>
<keyword evidence="8 10" id="KW-0503">Monooxygenase</keyword>
<evidence type="ECO:0000313" key="11">
    <source>
        <dbReference type="EMBL" id="KLO17646.1"/>
    </source>
</evidence>
<evidence type="ECO:0000256" key="9">
    <source>
        <dbReference type="PIRSR" id="PIRSR602401-1"/>
    </source>
</evidence>
<evidence type="ECO:0000256" key="6">
    <source>
        <dbReference type="ARBA" id="ARBA00023002"/>
    </source>
</evidence>
<dbReference type="AlphaFoldDB" id="A0A0H2SKP6"/>
<dbReference type="PRINTS" id="PR00463">
    <property type="entry name" value="EP450I"/>
</dbReference>
<dbReference type="InterPro" id="IPR001128">
    <property type="entry name" value="Cyt_P450"/>
</dbReference>
<evidence type="ECO:0000256" key="10">
    <source>
        <dbReference type="RuleBase" id="RU000461"/>
    </source>
</evidence>
<dbReference type="PROSITE" id="PS00086">
    <property type="entry name" value="CYTOCHROME_P450"/>
    <property type="match status" value="1"/>
</dbReference>
<dbReference type="InterPro" id="IPR050364">
    <property type="entry name" value="Cytochrome_P450_fung"/>
</dbReference>
<dbReference type="Pfam" id="PF00067">
    <property type="entry name" value="p450"/>
    <property type="match status" value="1"/>
</dbReference>
<dbReference type="GO" id="GO:0016705">
    <property type="term" value="F:oxidoreductase activity, acting on paired donors, with incorporation or reduction of molecular oxygen"/>
    <property type="evidence" value="ECO:0007669"/>
    <property type="project" value="InterPro"/>
</dbReference>
<dbReference type="InParanoid" id="A0A0H2SKP6"/>
<evidence type="ECO:0000256" key="2">
    <source>
        <dbReference type="ARBA" id="ARBA00005179"/>
    </source>
</evidence>
<evidence type="ECO:0000256" key="1">
    <source>
        <dbReference type="ARBA" id="ARBA00001971"/>
    </source>
</evidence>
<proteinExistence type="inferred from homology"/>
<name>A0A0H2SKP6_9AGAM</name>
<dbReference type="PANTHER" id="PTHR46300">
    <property type="entry name" value="P450, PUTATIVE (EUROFUNG)-RELATED-RELATED"/>
    <property type="match status" value="1"/>
</dbReference>
<comment type="pathway">
    <text evidence="2">Secondary metabolite biosynthesis.</text>
</comment>
<evidence type="ECO:0000313" key="12">
    <source>
        <dbReference type="Proteomes" id="UP000053477"/>
    </source>
</evidence>
<keyword evidence="6 10" id="KW-0560">Oxidoreductase</keyword>
<dbReference type="Proteomes" id="UP000053477">
    <property type="component" value="Unassembled WGS sequence"/>
</dbReference>
<keyword evidence="7 9" id="KW-0408">Iron</keyword>
<keyword evidence="4 9" id="KW-0349">Heme</keyword>
<comment type="similarity">
    <text evidence="3 10">Belongs to the cytochrome P450 family.</text>
</comment>
<dbReference type="CDD" id="cd11065">
    <property type="entry name" value="CYP64-like"/>
    <property type="match status" value="1"/>
</dbReference>
<feature type="binding site" description="axial binding residue" evidence="9">
    <location>
        <position position="393"/>
    </location>
    <ligand>
        <name>heme</name>
        <dbReference type="ChEBI" id="CHEBI:30413"/>
    </ligand>
    <ligandPart>
        <name>Fe</name>
        <dbReference type="ChEBI" id="CHEBI:18248"/>
    </ligandPart>
</feature>
<dbReference type="Gene3D" id="1.10.630.10">
    <property type="entry name" value="Cytochrome P450"/>
    <property type="match status" value="1"/>
</dbReference>
<gene>
    <name evidence="11" type="ORF">SCHPADRAFT_820988</name>
</gene>
<keyword evidence="5 9" id="KW-0479">Metal-binding</keyword>
<dbReference type="EMBL" id="KQ085902">
    <property type="protein sequence ID" value="KLO17646.1"/>
    <property type="molecule type" value="Genomic_DNA"/>
</dbReference>
<dbReference type="SUPFAM" id="SSF48264">
    <property type="entry name" value="Cytochrome P450"/>
    <property type="match status" value="1"/>
</dbReference>
<evidence type="ECO:0000256" key="3">
    <source>
        <dbReference type="ARBA" id="ARBA00010617"/>
    </source>
</evidence>
<evidence type="ECO:0000256" key="7">
    <source>
        <dbReference type="ARBA" id="ARBA00023004"/>
    </source>
</evidence>
<sequence length="462" mass="51791">MPLRDDHLTITRWGQQYGDVVLVSLLDGQNVVYLNTPKAVNDLLEKRSRIYSDRPRLPLYAKSAGAGWNFGLTPYGDDWRLHRKVFVSKFGIQKAKNYTGVQEDMMKLFLRQLLPSPEKLLDHIEVYSNRVIMKVVYDIHVESREDEFVGNLHAAMQLLSEATRPIAYLIESLPLVNQLSFLWPGALGKRGVGDMRHVTEQLTSAPFEAAKTCIERGDNEPSYVSELLGQLSTKDSPLNEKIISNTAAVAFVAGAETTAASSTAFILAMVMYPEVQRRAQAEIDRVIGGNRLPTVEDKGNLPYIFAVFLETLRWHTVTPQGVPHRLQVDDIYDGYLLPAGATVVSNTWGILHDPNTYEDPMTFKPERHLLPNGTVNLSSDPRKYAFGFGRRVCAGMHFGENSVWIFIARVLATMTVSHKIDEQGKKIDVRLEPISGLISRPVPFECAIAPRSKQALDLVMKD</sequence>
<dbReference type="GO" id="GO:0005506">
    <property type="term" value="F:iron ion binding"/>
    <property type="evidence" value="ECO:0007669"/>
    <property type="project" value="InterPro"/>
</dbReference>
<dbReference type="GO" id="GO:0020037">
    <property type="term" value="F:heme binding"/>
    <property type="evidence" value="ECO:0007669"/>
    <property type="project" value="InterPro"/>
</dbReference>
<evidence type="ECO:0000256" key="8">
    <source>
        <dbReference type="ARBA" id="ARBA00023033"/>
    </source>
</evidence>
<dbReference type="InterPro" id="IPR017972">
    <property type="entry name" value="Cyt_P450_CS"/>
</dbReference>
<evidence type="ECO:0000256" key="4">
    <source>
        <dbReference type="ARBA" id="ARBA00022617"/>
    </source>
</evidence>
<evidence type="ECO:0000256" key="5">
    <source>
        <dbReference type="ARBA" id="ARBA00022723"/>
    </source>
</evidence>
<reference evidence="11 12" key="1">
    <citation type="submission" date="2015-04" db="EMBL/GenBank/DDBJ databases">
        <title>Complete genome sequence of Schizopora paradoxa KUC8140, a cosmopolitan wood degrader in East Asia.</title>
        <authorList>
            <consortium name="DOE Joint Genome Institute"/>
            <person name="Min B."/>
            <person name="Park H."/>
            <person name="Jang Y."/>
            <person name="Kim J.-J."/>
            <person name="Kim K.H."/>
            <person name="Pangilinan J."/>
            <person name="Lipzen A."/>
            <person name="Riley R."/>
            <person name="Grigoriev I.V."/>
            <person name="Spatafora J.W."/>
            <person name="Choi I.-G."/>
        </authorList>
    </citation>
    <scope>NUCLEOTIDE SEQUENCE [LARGE SCALE GENOMIC DNA]</scope>
    <source>
        <strain evidence="11 12">KUC8140</strain>
    </source>
</reference>
<dbReference type="PANTHER" id="PTHR46300:SF7">
    <property type="entry name" value="P450, PUTATIVE (EUROFUNG)-RELATED"/>
    <property type="match status" value="1"/>
</dbReference>
<dbReference type="InterPro" id="IPR002401">
    <property type="entry name" value="Cyt_P450_E_grp-I"/>
</dbReference>
<accession>A0A0H2SKP6</accession>
<protein>
    <submittedName>
        <fullName evidence="11">Cytochrome P450</fullName>
    </submittedName>
</protein>
<dbReference type="GO" id="GO:0004497">
    <property type="term" value="F:monooxygenase activity"/>
    <property type="evidence" value="ECO:0007669"/>
    <property type="project" value="UniProtKB-KW"/>
</dbReference>
<organism evidence="11 12">
    <name type="scientific">Schizopora paradoxa</name>
    <dbReference type="NCBI Taxonomy" id="27342"/>
    <lineage>
        <taxon>Eukaryota</taxon>
        <taxon>Fungi</taxon>
        <taxon>Dikarya</taxon>
        <taxon>Basidiomycota</taxon>
        <taxon>Agaricomycotina</taxon>
        <taxon>Agaricomycetes</taxon>
        <taxon>Hymenochaetales</taxon>
        <taxon>Schizoporaceae</taxon>
        <taxon>Schizopora</taxon>
    </lineage>
</organism>
<dbReference type="OrthoDB" id="2789670at2759"/>
<dbReference type="InterPro" id="IPR036396">
    <property type="entry name" value="Cyt_P450_sf"/>
</dbReference>
<dbReference type="STRING" id="27342.A0A0H2SKP6"/>